<name>A0A0E9Q215_ANGAN</name>
<evidence type="ECO:0000313" key="2">
    <source>
        <dbReference type="EMBL" id="JAH10926.1"/>
    </source>
</evidence>
<reference evidence="2" key="1">
    <citation type="submission" date="2014-11" db="EMBL/GenBank/DDBJ databases">
        <authorList>
            <person name="Amaro Gonzalez C."/>
        </authorList>
    </citation>
    <scope>NUCLEOTIDE SEQUENCE</scope>
</reference>
<proteinExistence type="predicted"/>
<organism evidence="2">
    <name type="scientific">Anguilla anguilla</name>
    <name type="common">European freshwater eel</name>
    <name type="synonym">Muraena anguilla</name>
    <dbReference type="NCBI Taxonomy" id="7936"/>
    <lineage>
        <taxon>Eukaryota</taxon>
        <taxon>Metazoa</taxon>
        <taxon>Chordata</taxon>
        <taxon>Craniata</taxon>
        <taxon>Vertebrata</taxon>
        <taxon>Euteleostomi</taxon>
        <taxon>Actinopterygii</taxon>
        <taxon>Neopterygii</taxon>
        <taxon>Teleostei</taxon>
        <taxon>Anguilliformes</taxon>
        <taxon>Anguillidae</taxon>
        <taxon>Anguilla</taxon>
    </lineage>
</organism>
<feature type="transmembrane region" description="Helical" evidence="1">
    <location>
        <begin position="20"/>
        <end position="38"/>
    </location>
</feature>
<sequence length="47" mass="5561">MLSKCKLRYIYVMFNHHTHSYKMTGLLINGIIYAVILLSKQLKHILL</sequence>
<reference evidence="2" key="2">
    <citation type="journal article" date="2015" name="Fish Shellfish Immunol.">
        <title>Early steps in the European eel (Anguilla anguilla)-Vibrio vulnificus interaction in the gills: Role of the RtxA13 toxin.</title>
        <authorList>
            <person name="Callol A."/>
            <person name="Pajuelo D."/>
            <person name="Ebbesson L."/>
            <person name="Teles M."/>
            <person name="MacKenzie S."/>
            <person name="Amaro C."/>
        </authorList>
    </citation>
    <scope>NUCLEOTIDE SEQUENCE</scope>
</reference>
<keyword evidence="1" id="KW-0812">Transmembrane</keyword>
<dbReference type="AlphaFoldDB" id="A0A0E9Q215"/>
<keyword evidence="1" id="KW-1133">Transmembrane helix</keyword>
<accession>A0A0E9Q215</accession>
<evidence type="ECO:0000256" key="1">
    <source>
        <dbReference type="SAM" id="Phobius"/>
    </source>
</evidence>
<dbReference type="EMBL" id="GBXM01097651">
    <property type="protein sequence ID" value="JAH10926.1"/>
    <property type="molecule type" value="Transcribed_RNA"/>
</dbReference>
<protein>
    <submittedName>
        <fullName evidence="2">Uncharacterized protein</fullName>
    </submittedName>
</protein>
<keyword evidence="1" id="KW-0472">Membrane</keyword>